<dbReference type="EMBL" id="MT142891">
    <property type="protein sequence ID" value="QJA90108.1"/>
    <property type="molecule type" value="Genomic_DNA"/>
</dbReference>
<accession>A0A6M3K363</accession>
<protein>
    <submittedName>
        <fullName evidence="1">Uncharacterized protein</fullName>
    </submittedName>
</protein>
<organism evidence="1">
    <name type="scientific">viral metagenome</name>
    <dbReference type="NCBI Taxonomy" id="1070528"/>
    <lineage>
        <taxon>unclassified sequences</taxon>
        <taxon>metagenomes</taxon>
        <taxon>organismal metagenomes</taxon>
    </lineage>
</organism>
<sequence length="66" mass="8018">MKKGPYVLLKHKYTEKELNKIREAYYSKMIYNDMGMYTNLHRKTMWMIFADAFGEDIITGKLKYKK</sequence>
<dbReference type="AlphaFoldDB" id="A0A6M3K363"/>
<name>A0A6M3K363_9ZZZZ</name>
<gene>
    <name evidence="1" type="ORF">MM415A01425_0006</name>
    <name evidence="2" type="ORF">MM415B02443_0006</name>
</gene>
<evidence type="ECO:0000313" key="1">
    <source>
        <dbReference type="EMBL" id="QJA76840.1"/>
    </source>
</evidence>
<evidence type="ECO:0000313" key="2">
    <source>
        <dbReference type="EMBL" id="QJA90108.1"/>
    </source>
</evidence>
<reference evidence="1" key="1">
    <citation type="submission" date="2020-03" db="EMBL/GenBank/DDBJ databases">
        <title>The deep terrestrial virosphere.</title>
        <authorList>
            <person name="Holmfeldt K."/>
            <person name="Nilsson E."/>
            <person name="Simone D."/>
            <person name="Lopez-Fernandez M."/>
            <person name="Wu X."/>
            <person name="de Brujin I."/>
            <person name="Lundin D."/>
            <person name="Andersson A."/>
            <person name="Bertilsson S."/>
            <person name="Dopson M."/>
        </authorList>
    </citation>
    <scope>NUCLEOTIDE SEQUENCE</scope>
    <source>
        <strain evidence="1">MM415A01425</strain>
        <strain evidence="2">MM415B02443</strain>
    </source>
</reference>
<proteinExistence type="predicted"/>
<dbReference type="EMBL" id="MT142247">
    <property type="protein sequence ID" value="QJA76840.1"/>
    <property type="molecule type" value="Genomic_DNA"/>
</dbReference>